<gene>
    <name evidence="3" type="ORF">NTEN_LOCUS24152</name>
</gene>
<organism evidence="3 4">
    <name type="scientific">Nesidiocoris tenuis</name>
    <dbReference type="NCBI Taxonomy" id="355587"/>
    <lineage>
        <taxon>Eukaryota</taxon>
        <taxon>Metazoa</taxon>
        <taxon>Ecdysozoa</taxon>
        <taxon>Arthropoda</taxon>
        <taxon>Hexapoda</taxon>
        <taxon>Insecta</taxon>
        <taxon>Pterygota</taxon>
        <taxon>Neoptera</taxon>
        <taxon>Paraneoptera</taxon>
        <taxon>Hemiptera</taxon>
        <taxon>Heteroptera</taxon>
        <taxon>Panheteroptera</taxon>
        <taxon>Cimicomorpha</taxon>
        <taxon>Miridae</taxon>
        <taxon>Dicyphina</taxon>
        <taxon>Nesidiocoris</taxon>
    </lineage>
</organism>
<feature type="region of interest" description="Disordered" evidence="1">
    <location>
        <begin position="34"/>
        <end position="59"/>
    </location>
</feature>
<dbReference type="InterPro" id="IPR029526">
    <property type="entry name" value="PGBD"/>
</dbReference>
<evidence type="ECO:0000313" key="4">
    <source>
        <dbReference type="Proteomes" id="UP000479000"/>
    </source>
</evidence>
<dbReference type="OrthoDB" id="6608341at2759"/>
<evidence type="ECO:0000256" key="1">
    <source>
        <dbReference type="SAM" id="MobiDB-lite"/>
    </source>
</evidence>
<feature type="domain" description="PiggyBac transposable element-derived protein" evidence="2">
    <location>
        <begin position="80"/>
        <end position="260"/>
    </location>
</feature>
<protein>
    <recommendedName>
        <fullName evidence="2">PiggyBac transposable element-derived protein domain-containing protein</fullName>
    </recommendedName>
</protein>
<evidence type="ECO:0000259" key="2">
    <source>
        <dbReference type="Pfam" id="PF13843"/>
    </source>
</evidence>
<feature type="region of interest" description="Disordered" evidence="1">
    <location>
        <begin position="327"/>
        <end position="346"/>
    </location>
</feature>
<sequence length="409" mass="47277">MGDFEGLHFLAAFEGENADSDDDNASWCSELASEANDDPFSSSTTQPDLLEWSSEDTSSPKPFPFTGECGMKFNIEHPQPIDIFNCICKPEFMTKMILGTNAYARKQQKLDEEHYGHWKTLTMNEMRQFIGLVFHTGTIRMNNLSDYWSTEKLIDLKIFRATMTLNRFLRILTALRFGNERIHQEDGVNSSMAFNLMLGDFMVAMRSVCYPGRDLVIDNCQVVTKQDIFPLEGFDLTFAKPQMLIHSLSEPNGLVHNVLISGVTKINYDETVSSLTFDKRKRGHSIFLERMIDLRLIFDSFADEFFKSQKKLFWINFFSFTTAPIRSSASNSGRPRKFSFRNQKTRQEETATTKCLKNFERGSFGKQNLVLGMHQRKFQRCEILNRSLKFYLSERYKKGLKTARAQYTI</sequence>
<dbReference type="AlphaFoldDB" id="A0A6H5HUW6"/>
<proteinExistence type="predicted"/>
<accession>A0A6H5HUW6</accession>
<name>A0A6H5HUW6_9HEMI</name>
<dbReference type="EMBL" id="CADCXU010035408">
    <property type="protein sequence ID" value="CAB0020580.1"/>
    <property type="molecule type" value="Genomic_DNA"/>
</dbReference>
<evidence type="ECO:0000313" key="3">
    <source>
        <dbReference type="EMBL" id="CAB0020580.1"/>
    </source>
</evidence>
<dbReference type="Proteomes" id="UP000479000">
    <property type="component" value="Unassembled WGS sequence"/>
</dbReference>
<dbReference type="PANTHER" id="PTHR46599:SF3">
    <property type="entry name" value="PIGGYBAC TRANSPOSABLE ELEMENT-DERIVED PROTEIN 4"/>
    <property type="match status" value="1"/>
</dbReference>
<keyword evidence="4" id="KW-1185">Reference proteome</keyword>
<dbReference type="PANTHER" id="PTHR46599">
    <property type="entry name" value="PIGGYBAC TRANSPOSABLE ELEMENT-DERIVED PROTEIN 4"/>
    <property type="match status" value="1"/>
</dbReference>
<reference evidence="3 4" key="1">
    <citation type="submission" date="2020-02" db="EMBL/GenBank/DDBJ databases">
        <authorList>
            <person name="Ferguson B K."/>
        </authorList>
    </citation>
    <scope>NUCLEOTIDE SEQUENCE [LARGE SCALE GENOMIC DNA]</scope>
</reference>
<dbReference type="Pfam" id="PF13843">
    <property type="entry name" value="DDE_Tnp_1_7"/>
    <property type="match status" value="1"/>
</dbReference>